<dbReference type="InterPro" id="IPR000719">
    <property type="entry name" value="Prot_kinase_dom"/>
</dbReference>
<dbReference type="Proteomes" id="UP001054902">
    <property type="component" value="Unassembled WGS sequence"/>
</dbReference>
<dbReference type="InterPro" id="IPR017441">
    <property type="entry name" value="Protein_kinase_ATP_BS"/>
</dbReference>
<feature type="binding site" evidence="6">
    <location>
        <position position="282"/>
    </location>
    <ligand>
        <name>ATP</name>
        <dbReference type="ChEBI" id="CHEBI:30616"/>
    </ligand>
</feature>
<evidence type="ECO:0000259" key="9">
    <source>
        <dbReference type="PROSITE" id="PS50011"/>
    </source>
</evidence>
<keyword evidence="1 7" id="KW-0723">Serine/threonine-protein kinase</keyword>
<keyword evidence="7" id="KW-0460">Magnesium</keyword>
<evidence type="ECO:0000256" key="4">
    <source>
        <dbReference type="ARBA" id="ARBA00022777"/>
    </source>
</evidence>
<keyword evidence="5 6" id="KW-0067">ATP-binding</keyword>
<dbReference type="InterPro" id="IPR011009">
    <property type="entry name" value="Kinase-like_dom_sf"/>
</dbReference>
<evidence type="ECO:0000256" key="8">
    <source>
        <dbReference type="SAM" id="MobiDB-lite"/>
    </source>
</evidence>
<dbReference type="FunFam" id="1.10.510.10:FF:000624">
    <property type="entry name" value="Mitogen-activated protein kinase"/>
    <property type="match status" value="1"/>
</dbReference>
<keyword evidence="3 6" id="KW-0547">Nucleotide-binding</keyword>
<keyword evidence="11" id="KW-1185">Reference proteome</keyword>
<comment type="caution">
    <text evidence="10">The sequence shown here is derived from an EMBL/GenBank/DDBJ whole genome shotgun (WGS) entry which is preliminary data.</text>
</comment>
<feature type="compositionally biased region" description="Low complexity" evidence="8">
    <location>
        <begin position="99"/>
        <end position="119"/>
    </location>
</feature>
<reference evidence="10 11" key="1">
    <citation type="journal article" date="2021" name="Sci. Rep.">
        <title>The genome of the diatom Chaetoceros tenuissimus carries an ancient integrated fragment of an extant virus.</title>
        <authorList>
            <person name="Hongo Y."/>
            <person name="Kimura K."/>
            <person name="Takaki Y."/>
            <person name="Yoshida Y."/>
            <person name="Baba S."/>
            <person name="Kobayashi G."/>
            <person name="Nagasaki K."/>
            <person name="Hano T."/>
            <person name="Tomaru Y."/>
        </authorList>
    </citation>
    <scope>NUCLEOTIDE SEQUENCE [LARGE SCALE GENOMIC DNA]</scope>
    <source>
        <strain evidence="10 11">NIES-3715</strain>
    </source>
</reference>
<dbReference type="InterPro" id="IPR050117">
    <property type="entry name" value="MAPK"/>
</dbReference>
<protein>
    <recommendedName>
        <fullName evidence="7">Mitogen-activated protein kinase</fullName>
        <ecNumber evidence="7">2.7.11.24</ecNumber>
    </recommendedName>
</protein>
<keyword evidence="4 7" id="KW-0418">Kinase</keyword>
<feature type="domain" description="Protein kinase" evidence="9">
    <location>
        <begin position="250"/>
        <end position="583"/>
    </location>
</feature>
<evidence type="ECO:0000313" key="11">
    <source>
        <dbReference type="Proteomes" id="UP001054902"/>
    </source>
</evidence>
<comment type="cofactor">
    <cofactor evidence="7">
        <name>Mg(2+)</name>
        <dbReference type="ChEBI" id="CHEBI:18420"/>
    </cofactor>
</comment>
<proteinExistence type="inferred from homology"/>
<dbReference type="SMART" id="SM00220">
    <property type="entry name" value="S_TKc"/>
    <property type="match status" value="1"/>
</dbReference>
<sequence>MNSNSATDDIPENSSIRKRSPSGELVIDDSKRQKSQGGHEEVADDDAISSYVDERELEGTKAQDASIGRTDKNDMNAGVMDEQNVVDVEVPQDDDEHCSSALSSRCSSPAHDYSSYNEEYSGEKESNESESAASISSAASASSGVSSTSSYQCPPAPPTTPIQPKTVANSSAFHNVATPKPSASGFPPLPTDEEMRRPPSQQQMGRESTASMPASEKSSPSKTKATNKTTAHSRFPKSSDFDTWKVGPRYELMRILGCGSYGQVAQAKDLRSPNGAKFVAIKRITTAFEQEVDALRFFRELHLLRRLKGHDCIIQLVDAIAPNFDKNKSLDDIYLVFEYVDTDLYKLIMSPQYLTTAHIQTFLYQILKGLKYLHSSSVIHRDLKPANILLNEDCSLKICDFGLARIVHDNQVAKGNDDKSSKKQEQGLTRQLTKHVVTRWYRAPELILIQPYTTAVDIWSVGCIFAELLSMQEESVPSYEDREPLFPGGSCFPLSGDTDSKKSERMDQLSVIFGVIGTPSQEDLESIGSATNYIKSLQKSPRKNLEKLYPAAEASAIDLLKKMLEFNPNKRCTAEEALEHEFLQPIRQIGTEPVGMSLDGPDFLNLDDIDIEEVKRITLEELEGFQSQA</sequence>
<evidence type="ECO:0000256" key="2">
    <source>
        <dbReference type="ARBA" id="ARBA00022679"/>
    </source>
</evidence>
<evidence type="ECO:0000256" key="1">
    <source>
        <dbReference type="ARBA" id="ARBA00022527"/>
    </source>
</evidence>
<dbReference type="PROSITE" id="PS01351">
    <property type="entry name" value="MAPK"/>
    <property type="match status" value="1"/>
</dbReference>
<dbReference type="PROSITE" id="PS50011">
    <property type="entry name" value="PROTEIN_KINASE_DOM"/>
    <property type="match status" value="1"/>
</dbReference>
<dbReference type="EMBL" id="BLLK01000046">
    <property type="protein sequence ID" value="GFH52886.1"/>
    <property type="molecule type" value="Genomic_DNA"/>
</dbReference>
<dbReference type="PROSITE" id="PS00108">
    <property type="entry name" value="PROTEIN_KINASE_ST"/>
    <property type="match status" value="1"/>
</dbReference>
<dbReference type="GO" id="GO:0005524">
    <property type="term" value="F:ATP binding"/>
    <property type="evidence" value="ECO:0007669"/>
    <property type="project" value="UniProtKB-UniRule"/>
</dbReference>
<dbReference type="CDD" id="cd07834">
    <property type="entry name" value="STKc_MAPK"/>
    <property type="match status" value="1"/>
</dbReference>
<evidence type="ECO:0000313" key="10">
    <source>
        <dbReference type="EMBL" id="GFH52886.1"/>
    </source>
</evidence>
<feature type="compositionally biased region" description="Basic and acidic residues" evidence="8">
    <location>
        <begin position="28"/>
        <end position="41"/>
    </location>
</feature>
<evidence type="ECO:0000256" key="5">
    <source>
        <dbReference type="ARBA" id="ARBA00022840"/>
    </source>
</evidence>
<dbReference type="Gene3D" id="3.30.200.20">
    <property type="entry name" value="Phosphorylase Kinase, domain 1"/>
    <property type="match status" value="1"/>
</dbReference>
<comment type="activity regulation">
    <text evidence="7">Activated by threonine and tyrosine phosphorylation.</text>
</comment>
<feature type="compositionally biased region" description="Polar residues" evidence="8">
    <location>
        <begin position="199"/>
        <end position="232"/>
    </location>
</feature>
<evidence type="ECO:0000256" key="6">
    <source>
        <dbReference type="PROSITE-ProRule" id="PRU10141"/>
    </source>
</evidence>
<dbReference type="InterPro" id="IPR008271">
    <property type="entry name" value="Ser/Thr_kinase_AS"/>
</dbReference>
<keyword evidence="2 7" id="KW-0808">Transferase</keyword>
<comment type="similarity">
    <text evidence="7">Belongs to the protein kinase superfamily. Ser/Thr protein kinase family. MAP kinase subfamily.</text>
</comment>
<feature type="compositionally biased region" description="Low complexity" evidence="8">
    <location>
        <begin position="129"/>
        <end position="151"/>
    </location>
</feature>
<feature type="region of interest" description="Disordered" evidence="8">
    <location>
        <begin position="1"/>
        <end position="238"/>
    </location>
</feature>
<name>A0AAD3CVA7_9STRA</name>
<dbReference type="EC" id="2.7.11.24" evidence="7"/>
<accession>A0AAD3CVA7</accession>
<dbReference type="PANTHER" id="PTHR24055">
    <property type="entry name" value="MITOGEN-ACTIVATED PROTEIN KINASE"/>
    <property type="match status" value="1"/>
</dbReference>
<dbReference type="Pfam" id="PF00069">
    <property type="entry name" value="Pkinase"/>
    <property type="match status" value="1"/>
</dbReference>
<dbReference type="PROSITE" id="PS00107">
    <property type="entry name" value="PROTEIN_KINASE_ATP"/>
    <property type="match status" value="1"/>
</dbReference>
<evidence type="ECO:0000256" key="7">
    <source>
        <dbReference type="RuleBase" id="RU361165"/>
    </source>
</evidence>
<gene>
    <name evidence="10" type="ORF">CTEN210_09362</name>
</gene>
<evidence type="ECO:0000256" key="3">
    <source>
        <dbReference type="ARBA" id="ARBA00022741"/>
    </source>
</evidence>
<feature type="compositionally biased region" description="Basic and acidic residues" evidence="8">
    <location>
        <begin position="52"/>
        <end position="61"/>
    </location>
</feature>
<dbReference type="InterPro" id="IPR003527">
    <property type="entry name" value="MAP_kinase_CS"/>
</dbReference>
<dbReference type="SUPFAM" id="SSF56112">
    <property type="entry name" value="Protein kinase-like (PK-like)"/>
    <property type="match status" value="1"/>
</dbReference>
<comment type="catalytic activity">
    <reaction evidence="7">
        <text>L-threonyl-[protein] + ATP = O-phospho-L-threonyl-[protein] + ADP + H(+)</text>
        <dbReference type="Rhea" id="RHEA:46608"/>
        <dbReference type="Rhea" id="RHEA-COMP:11060"/>
        <dbReference type="Rhea" id="RHEA-COMP:11605"/>
        <dbReference type="ChEBI" id="CHEBI:15378"/>
        <dbReference type="ChEBI" id="CHEBI:30013"/>
        <dbReference type="ChEBI" id="CHEBI:30616"/>
        <dbReference type="ChEBI" id="CHEBI:61977"/>
        <dbReference type="ChEBI" id="CHEBI:456216"/>
        <dbReference type="EC" id="2.7.11.24"/>
    </reaction>
</comment>
<dbReference type="Gene3D" id="1.10.510.10">
    <property type="entry name" value="Transferase(Phosphotransferase) domain 1"/>
    <property type="match status" value="1"/>
</dbReference>
<organism evidence="10 11">
    <name type="scientific">Chaetoceros tenuissimus</name>
    <dbReference type="NCBI Taxonomy" id="426638"/>
    <lineage>
        <taxon>Eukaryota</taxon>
        <taxon>Sar</taxon>
        <taxon>Stramenopiles</taxon>
        <taxon>Ochrophyta</taxon>
        <taxon>Bacillariophyta</taxon>
        <taxon>Coscinodiscophyceae</taxon>
        <taxon>Chaetocerotophycidae</taxon>
        <taxon>Chaetocerotales</taxon>
        <taxon>Chaetocerotaceae</taxon>
        <taxon>Chaetoceros</taxon>
    </lineage>
</organism>
<dbReference type="GO" id="GO:0004707">
    <property type="term" value="F:MAP kinase activity"/>
    <property type="evidence" value="ECO:0007669"/>
    <property type="project" value="UniProtKB-EC"/>
</dbReference>
<dbReference type="AlphaFoldDB" id="A0AAD3CVA7"/>